<comment type="caution">
    <text evidence="2">The sequence shown here is derived from an EMBL/GenBank/DDBJ whole genome shotgun (WGS) entry which is preliminary data.</text>
</comment>
<name>A0A563F2T6_9PSEU</name>
<dbReference type="AlphaFoldDB" id="A0A563F2T6"/>
<keyword evidence="1" id="KW-0472">Membrane</keyword>
<gene>
    <name evidence="2" type="ORF">FKR81_01560</name>
</gene>
<feature type="transmembrane region" description="Helical" evidence="1">
    <location>
        <begin position="9"/>
        <end position="29"/>
    </location>
</feature>
<dbReference type="Proteomes" id="UP000316639">
    <property type="component" value="Unassembled WGS sequence"/>
</dbReference>
<dbReference type="Pfam" id="PF14325">
    <property type="entry name" value="DUF4383"/>
    <property type="match status" value="1"/>
</dbReference>
<dbReference type="OrthoDB" id="572373at2"/>
<dbReference type="RefSeq" id="WP_146349053.1">
    <property type="nucleotide sequence ID" value="NZ_VOBR01000001.1"/>
</dbReference>
<protein>
    <submittedName>
        <fullName evidence="2">DUF4383 domain-containing protein</fullName>
    </submittedName>
</protein>
<dbReference type="EMBL" id="VOBR01000001">
    <property type="protein sequence ID" value="TWP54270.1"/>
    <property type="molecule type" value="Genomic_DNA"/>
</dbReference>
<proteinExistence type="predicted"/>
<sequence length="138" mass="14201">MSPTPNQLAGYVFGATFIALGILGFTVSGEHDFAGQHGGQLLGVFEVNTLHNIIHLIAGSTLIAGAAAGATVSRKVNLTLGVIYLVVGVLGLFIGSTSLNLLALNGADNFVHLAESVTLIGLGLVGDRYHSKRMVTST</sequence>
<organism evidence="2 3">
    <name type="scientific">Lentzea tibetensis</name>
    <dbReference type="NCBI Taxonomy" id="2591470"/>
    <lineage>
        <taxon>Bacteria</taxon>
        <taxon>Bacillati</taxon>
        <taxon>Actinomycetota</taxon>
        <taxon>Actinomycetes</taxon>
        <taxon>Pseudonocardiales</taxon>
        <taxon>Pseudonocardiaceae</taxon>
        <taxon>Lentzea</taxon>
    </lineage>
</organism>
<evidence type="ECO:0000313" key="2">
    <source>
        <dbReference type="EMBL" id="TWP54270.1"/>
    </source>
</evidence>
<keyword evidence="1" id="KW-1133">Transmembrane helix</keyword>
<evidence type="ECO:0000256" key="1">
    <source>
        <dbReference type="SAM" id="Phobius"/>
    </source>
</evidence>
<evidence type="ECO:0000313" key="3">
    <source>
        <dbReference type="Proteomes" id="UP000316639"/>
    </source>
</evidence>
<feature type="transmembrane region" description="Helical" evidence="1">
    <location>
        <begin position="82"/>
        <end position="104"/>
    </location>
</feature>
<reference evidence="2 3" key="1">
    <citation type="submission" date="2019-07" db="EMBL/GenBank/DDBJ databases">
        <title>Lentzea xizangensis sp. nov., isolated from Qinghai-Tibetan Plateau Soils.</title>
        <authorList>
            <person name="Huang J."/>
        </authorList>
    </citation>
    <scope>NUCLEOTIDE SEQUENCE [LARGE SCALE GENOMIC DNA]</scope>
    <source>
        <strain evidence="2 3">FXJ1.1311</strain>
    </source>
</reference>
<feature type="transmembrane region" description="Helical" evidence="1">
    <location>
        <begin position="49"/>
        <end position="70"/>
    </location>
</feature>
<keyword evidence="3" id="KW-1185">Reference proteome</keyword>
<accession>A0A563F2T6</accession>
<keyword evidence="1" id="KW-0812">Transmembrane</keyword>